<evidence type="ECO:0000259" key="3">
    <source>
        <dbReference type="Pfam" id="PF12390"/>
    </source>
</evidence>
<proteinExistence type="predicted"/>
<dbReference type="InterPro" id="IPR018319">
    <property type="entry name" value="SelA-like"/>
</dbReference>
<dbReference type="Pfam" id="PF03841">
    <property type="entry name" value="SelA"/>
    <property type="match status" value="1"/>
</dbReference>
<evidence type="ECO:0000256" key="1">
    <source>
        <dbReference type="ARBA" id="ARBA00001933"/>
    </source>
</evidence>
<dbReference type="Pfam" id="PF12390">
    <property type="entry name" value="Se-cys_synth_N"/>
    <property type="match status" value="1"/>
</dbReference>
<dbReference type="PANTHER" id="PTHR32328">
    <property type="entry name" value="L-SERYL-TRNA(SEC) SELENIUM TRANSFERASE"/>
    <property type="match status" value="1"/>
</dbReference>
<dbReference type="GO" id="GO:0004125">
    <property type="term" value="F:L-seryl-tRNA(Sec) selenium transferase activity"/>
    <property type="evidence" value="ECO:0007669"/>
    <property type="project" value="TreeGrafter"/>
</dbReference>
<feature type="domain" description="L-seryl-tRNA selenium transferase N-terminal" evidence="3">
    <location>
        <begin position="7"/>
        <end position="46"/>
    </location>
</feature>
<comment type="cofactor">
    <cofactor evidence="1">
        <name>pyridoxal 5'-phosphate</name>
        <dbReference type="ChEBI" id="CHEBI:597326"/>
    </cofactor>
</comment>
<dbReference type="EMBL" id="UINC01016920">
    <property type="protein sequence ID" value="SVA70074.1"/>
    <property type="molecule type" value="Genomic_DNA"/>
</dbReference>
<reference evidence="4" key="1">
    <citation type="submission" date="2018-05" db="EMBL/GenBank/DDBJ databases">
        <authorList>
            <person name="Lanie J.A."/>
            <person name="Ng W.-L."/>
            <person name="Kazmierczak K.M."/>
            <person name="Andrzejewski T.M."/>
            <person name="Davidsen T.M."/>
            <person name="Wayne K.J."/>
            <person name="Tettelin H."/>
            <person name="Glass J.I."/>
            <person name="Rusch D."/>
            <person name="Podicherti R."/>
            <person name="Tsui H.-C.T."/>
            <person name="Winkler M.E."/>
        </authorList>
    </citation>
    <scope>NUCLEOTIDE SEQUENCE</scope>
</reference>
<protein>
    <recommendedName>
        <fullName evidence="3">L-seryl-tRNA selenium transferase N-terminal domain-containing protein</fullName>
    </recommendedName>
</protein>
<dbReference type="PANTHER" id="PTHR32328:SF0">
    <property type="entry name" value="L-SERYL-TRNA(SEC) SELENIUM TRANSFERASE"/>
    <property type="match status" value="1"/>
</dbReference>
<sequence>MASQELLRMLPSVDRILSSEACQPLVTRYGHTRCTSEIRHVLEAVRSEITQAKVTTAPGLEELVERVDGRLRQSENNSFVSVLNLTGTVLHTNLGRACLPETALKAIVEVARGASNLEFDIAQGKRGDR</sequence>
<dbReference type="Gene3D" id="3.90.1150.110">
    <property type="match status" value="1"/>
</dbReference>
<gene>
    <name evidence="4" type="ORF">METZ01_LOCUS122928</name>
</gene>
<dbReference type="InterPro" id="IPR025862">
    <property type="entry name" value="SelA_trans_N_dom"/>
</dbReference>
<accession>A0A381XZ73</accession>
<dbReference type="AlphaFoldDB" id="A0A381XZ73"/>
<feature type="non-terminal residue" evidence="4">
    <location>
        <position position="129"/>
    </location>
</feature>
<evidence type="ECO:0000256" key="2">
    <source>
        <dbReference type="ARBA" id="ARBA00022898"/>
    </source>
</evidence>
<organism evidence="4">
    <name type="scientific">marine metagenome</name>
    <dbReference type="NCBI Taxonomy" id="408172"/>
    <lineage>
        <taxon>unclassified sequences</taxon>
        <taxon>metagenomes</taxon>
        <taxon>ecological metagenomes</taxon>
    </lineage>
</organism>
<keyword evidence="2" id="KW-0663">Pyridoxal phosphate</keyword>
<evidence type="ECO:0000313" key="4">
    <source>
        <dbReference type="EMBL" id="SVA70074.1"/>
    </source>
</evidence>
<name>A0A381XZ73_9ZZZZ</name>